<evidence type="ECO:0000256" key="1">
    <source>
        <dbReference type="SAM" id="MobiDB-lite"/>
    </source>
</evidence>
<dbReference type="Proteomes" id="UP000288805">
    <property type="component" value="Unassembled WGS sequence"/>
</dbReference>
<gene>
    <name evidence="2" type="ORF">CK203_052431</name>
</gene>
<accession>A0A438H6B6</accession>
<organism evidence="2 3">
    <name type="scientific">Vitis vinifera</name>
    <name type="common">Grape</name>
    <dbReference type="NCBI Taxonomy" id="29760"/>
    <lineage>
        <taxon>Eukaryota</taxon>
        <taxon>Viridiplantae</taxon>
        <taxon>Streptophyta</taxon>
        <taxon>Embryophyta</taxon>
        <taxon>Tracheophyta</taxon>
        <taxon>Spermatophyta</taxon>
        <taxon>Magnoliopsida</taxon>
        <taxon>eudicotyledons</taxon>
        <taxon>Gunneridae</taxon>
        <taxon>Pentapetalae</taxon>
        <taxon>rosids</taxon>
        <taxon>Vitales</taxon>
        <taxon>Vitaceae</taxon>
        <taxon>Viteae</taxon>
        <taxon>Vitis</taxon>
    </lineage>
</organism>
<evidence type="ECO:0000313" key="2">
    <source>
        <dbReference type="EMBL" id="RVW80116.1"/>
    </source>
</evidence>
<sequence length="53" mass="5686">MDLGRVSVEDKPCNESSLGSENKENNVSDAVTATLKFGKEKEEIGELSVCKAV</sequence>
<proteinExistence type="predicted"/>
<dbReference type="AlphaFoldDB" id="A0A438H6B6"/>
<dbReference type="EMBL" id="QGNW01000270">
    <property type="protein sequence ID" value="RVW80116.1"/>
    <property type="molecule type" value="Genomic_DNA"/>
</dbReference>
<feature type="region of interest" description="Disordered" evidence="1">
    <location>
        <begin position="1"/>
        <end position="25"/>
    </location>
</feature>
<evidence type="ECO:0000313" key="3">
    <source>
        <dbReference type="Proteomes" id="UP000288805"/>
    </source>
</evidence>
<reference evidence="2 3" key="1">
    <citation type="journal article" date="2018" name="PLoS Genet.">
        <title>Population sequencing reveals clonal diversity and ancestral inbreeding in the grapevine cultivar Chardonnay.</title>
        <authorList>
            <person name="Roach M.J."/>
            <person name="Johnson D.L."/>
            <person name="Bohlmann J."/>
            <person name="van Vuuren H.J."/>
            <person name="Jones S.J."/>
            <person name="Pretorius I.S."/>
            <person name="Schmidt S.A."/>
            <person name="Borneman A.R."/>
        </authorList>
    </citation>
    <scope>NUCLEOTIDE SEQUENCE [LARGE SCALE GENOMIC DNA]</scope>
    <source>
        <strain evidence="3">cv. Chardonnay</strain>
        <tissue evidence="2">Leaf</tissue>
    </source>
</reference>
<comment type="caution">
    <text evidence="2">The sequence shown here is derived from an EMBL/GenBank/DDBJ whole genome shotgun (WGS) entry which is preliminary data.</text>
</comment>
<protein>
    <submittedName>
        <fullName evidence="2">Uncharacterized protein</fullName>
    </submittedName>
</protein>
<name>A0A438H6B6_VITVI</name>